<feature type="transmembrane region" description="Helical" evidence="5">
    <location>
        <begin position="421"/>
        <end position="441"/>
    </location>
</feature>
<keyword evidence="5" id="KW-0813">Transport</keyword>
<proteinExistence type="inferred from homology"/>
<keyword evidence="2 5" id="KW-0812">Transmembrane</keyword>
<feature type="compositionally biased region" description="Acidic residues" evidence="6">
    <location>
        <begin position="35"/>
        <end position="55"/>
    </location>
</feature>
<evidence type="ECO:0000256" key="4">
    <source>
        <dbReference type="ARBA" id="ARBA00023136"/>
    </source>
</evidence>
<dbReference type="AlphaFoldDB" id="A0AAV3TAH0"/>
<protein>
    <recommendedName>
        <fullName evidence="5">Sec-independent protein translocase protein TatC</fullName>
    </recommendedName>
</protein>
<sequence>MAEEPGDGDRVPDERDDERDEEPSVSSEVEREVESELNADDDEADPGAESDDDEAASPPDSYRPYHKPTEIDHSGDERGDADSPTADGRDAADADPDAAPSDDAVEPSTDRMLPEDDDAGAGAPETRDDDVSKPDVDDITNETGVDEAPPAANGVAPDDDTNGVADEPPEPTARTDGSHAGSDVGVAGTGSVADETPDDESSEIGISQPPDDEEMPLADHVEEMINRLAIVLFAASVVTVVAFPIAERLITTIWFGVLPAQEVASPHVYGPLELKLTELKLASLAGLTIALPVAVYETYLFMRPGLYPNERRYYLAAVPTSLVLAVVGISFAYFLVLPGLFTYFLYYSDVTANVAFGLRETFNLILTMMGMLAVVFQIPLFIMLATMMGITSRQWLADNRLLFWGAFLGLAFLFSPDPTGMAPLIVAVTMVTLYEGTLLLLRWVGR</sequence>
<comment type="subunit">
    <text evidence="5">Forms a complex with TatA.</text>
</comment>
<keyword evidence="8" id="KW-1185">Reference proteome</keyword>
<feature type="transmembrane region" description="Helical" evidence="5">
    <location>
        <begin position="313"/>
        <end position="344"/>
    </location>
</feature>
<feature type="transmembrane region" description="Helical" evidence="5">
    <location>
        <begin position="225"/>
        <end position="246"/>
    </location>
</feature>
<dbReference type="RefSeq" id="WP_343773239.1">
    <property type="nucleotide sequence ID" value="NZ_BAAADV010000001.1"/>
</dbReference>
<evidence type="ECO:0000256" key="1">
    <source>
        <dbReference type="ARBA" id="ARBA00004141"/>
    </source>
</evidence>
<dbReference type="Pfam" id="PF00902">
    <property type="entry name" value="TatC"/>
    <property type="match status" value="1"/>
</dbReference>
<reference evidence="7 8" key="1">
    <citation type="journal article" date="2019" name="Int. J. Syst. Evol. Microbiol.">
        <title>The Global Catalogue of Microorganisms (GCM) 10K type strain sequencing project: providing services to taxonomists for standard genome sequencing and annotation.</title>
        <authorList>
            <consortium name="The Broad Institute Genomics Platform"/>
            <consortium name="The Broad Institute Genome Sequencing Center for Infectious Disease"/>
            <person name="Wu L."/>
            <person name="Ma J."/>
        </authorList>
    </citation>
    <scope>NUCLEOTIDE SEQUENCE [LARGE SCALE GENOMIC DNA]</scope>
    <source>
        <strain evidence="7 8">JCM 16328</strain>
    </source>
</reference>
<evidence type="ECO:0000313" key="7">
    <source>
        <dbReference type="EMBL" id="GAA0669382.1"/>
    </source>
</evidence>
<dbReference type="HAMAP" id="MF_00902">
    <property type="entry name" value="TatC"/>
    <property type="match status" value="1"/>
</dbReference>
<keyword evidence="5" id="KW-0653">Protein transport</keyword>
<keyword evidence="4 5" id="KW-0472">Membrane</keyword>
<organism evidence="7 8">
    <name type="scientific">Natronoarchaeum mannanilyticum</name>
    <dbReference type="NCBI Taxonomy" id="926360"/>
    <lineage>
        <taxon>Archaea</taxon>
        <taxon>Methanobacteriati</taxon>
        <taxon>Methanobacteriota</taxon>
        <taxon>Stenosarchaea group</taxon>
        <taxon>Halobacteria</taxon>
        <taxon>Halobacteriales</taxon>
        <taxon>Natronoarchaeaceae</taxon>
    </lineage>
</organism>
<feature type="region of interest" description="Disordered" evidence="6">
    <location>
        <begin position="1"/>
        <end position="214"/>
    </location>
</feature>
<dbReference type="GO" id="GO:0033281">
    <property type="term" value="C:TAT protein transport complex"/>
    <property type="evidence" value="ECO:0007669"/>
    <property type="project" value="UniProtKB-UniRule"/>
</dbReference>
<dbReference type="GO" id="GO:0065002">
    <property type="term" value="P:intracellular protein transmembrane transport"/>
    <property type="evidence" value="ECO:0007669"/>
    <property type="project" value="TreeGrafter"/>
</dbReference>
<keyword evidence="5" id="KW-0811">Translocation</keyword>
<dbReference type="PANTHER" id="PTHR30371">
    <property type="entry name" value="SEC-INDEPENDENT PROTEIN TRANSLOCASE PROTEIN TATC"/>
    <property type="match status" value="1"/>
</dbReference>
<feature type="compositionally biased region" description="Basic and acidic residues" evidence="6">
    <location>
        <begin position="67"/>
        <end position="92"/>
    </location>
</feature>
<dbReference type="EMBL" id="BAAADV010000001">
    <property type="protein sequence ID" value="GAA0669382.1"/>
    <property type="molecule type" value="Genomic_DNA"/>
</dbReference>
<evidence type="ECO:0000256" key="2">
    <source>
        <dbReference type="ARBA" id="ARBA00022692"/>
    </source>
</evidence>
<feature type="compositionally biased region" description="Basic and acidic residues" evidence="6">
    <location>
        <begin position="125"/>
        <end position="136"/>
    </location>
</feature>
<evidence type="ECO:0000313" key="8">
    <source>
        <dbReference type="Proteomes" id="UP001500420"/>
    </source>
</evidence>
<dbReference type="InterPro" id="IPR002033">
    <property type="entry name" value="TatC"/>
</dbReference>
<evidence type="ECO:0000256" key="3">
    <source>
        <dbReference type="ARBA" id="ARBA00022989"/>
    </source>
</evidence>
<keyword evidence="3 5" id="KW-1133">Transmembrane helix</keyword>
<comment type="caution">
    <text evidence="7">The sequence shown here is derived from an EMBL/GenBank/DDBJ whole genome shotgun (WGS) entry which is preliminary data.</text>
</comment>
<dbReference type="GO" id="GO:0043953">
    <property type="term" value="P:protein transport by the Tat complex"/>
    <property type="evidence" value="ECO:0007669"/>
    <property type="project" value="UniProtKB-UniRule"/>
</dbReference>
<comment type="subcellular location">
    <subcellularLocation>
        <location evidence="5">Cell membrane</location>
        <topology evidence="5">Multi-pass membrane protein</topology>
    </subcellularLocation>
    <subcellularLocation>
        <location evidence="1">Membrane</location>
        <topology evidence="1">Multi-pass membrane protein</topology>
    </subcellularLocation>
</comment>
<gene>
    <name evidence="5" type="primary">tatC</name>
    <name evidence="7" type="ORF">GCM10009020_14200</name>
</gene>
<dbReference type="GO" id="GO:0009977">
    <property type="term" value="F:proton motive force dependent protein transmembrane transporter activity"/>
    <property type="evidence" value="ECO:0007669"/>
    <property type="project" value="TreeGrafter"/>
</dbReference>
<feature type="transmembrane region" description="Helical" evidence="5">
    <location>
        <begin position="397"/>
        <end position="415"/>
    </location>
</feature>
<comment type="function">
    <text evidence="5">Part of the twin-arginine translocation (Tat) system that transports large folded proteins containing a characteristic twin-arginine motif in their signal peptide across membranes.</text>
</comment>
<comment type="similarity">
    <text evidence="5">Belongs to the TatC family.</text>
</comment>
<dbReference type="PRINTS" id="PR01840">
    <property type="entry name" value="TATCFAMILY"/>
</dbReference>
<keyword evidence="5" id="KW-1003">Cell membrane</keyword>
<dbReference type="PANTHER" id="PTHR30371:SF0">
    <property type="entry name" value="SEC-INDEPENDENT PROTEIN TRANSLOCASE PROTEIN TATC, CHLOROPLASTIC-RELATED"/>
    <property type="match status" value="1"/>
</dbReference>
<feature type="transmembrane region" description="Helical" evidence="5">
    <location>
        <begin position="364"/>
        <end position="385"/>
    </location>
</feature>
<evidence type="ECO:0000256" key="5">
    <source>
        <dbReference type="HAMAP-Rule" id="MF_00902"/>
    </source>
</evidence>
<accession>A0AAV3TAH0</accession>
<dbReference type="Proteomes" id="UP001500420">
    <property type="component" value="Unassembled WGS sequence"/>
</dbReference>
<name>A0AAV3TAH0_9EURY</name>
<evidence type="ECO:0000256" key="6">
    <source>
        <dbReference type="SAM" id="MobiDB-lite"/>
    </source>
</evidence>
<feature type="transmembrane region" description="Helical" evidence="5">
    <location>
        <begin position="281"/>
        <end position="301"/>
    </location>
</feature>
<feature type="compositionally biased region" description="Acidic residues" evidence="6">
    <location>
        <begin position="14"/>
        <end position="23"/>
    </location>
</feature>